<dbReference type="Pfam" id="PF07727">
    <property type="entry name" value="RVT_2"/>
    <property type="match status" value="1"/>
</dbReference>
<evidence type="ECO:0000259" key="2">
    <source>
        <dbReference type="Pfam" id="PF07727"/>
    </source>
</evidence>
<feature type="region of interest" description="Disordered" evidence="1">
    <location>
        <begin position="1"/>
        <end position="29"/>
    </location>
</feature>
<dbReference type="SUPFAM" id="SSF56672">
    <property type="entry name" value="DNA/RNA polymerases"/>
    <property type="match status" value="1"/>
</dbReference>
<feature type="compositionally biased region" description="Polar residues" evidence="1">
    <location>
        <begin position="1"/>
        <end position="11"/>
    </location>
</feature>
<dbReference type="CDD" id="cd09272">
    <property type="entry name" value="RNase_HI_RT_Ty1"/>
    <property type="match status" value="1"/>
</dbReference>
<dbReference type="AlphaFoldDB" id="A0A8J6CPT0"/>
<comment type="caution">
    <text evidence="3">The sequence shown here is derived from an EMBL/GenBank/DDBJ whole genome shotgun (WGS) entry which is preliminary data.</text>
</comment>
<evidence type="ECO:0000256" key="1">
    <source>
        <dbReference type="SAM" id="MobiDB-lite"/>
    </source>
</evidence>
<protein>
    <recommendedName>
        <fullName evidence="2">Reverse transcriptase Ty1/copia-type domain-containing protein</fullName>
    </recommendedName>
</protein>
<dbReference type="InterPro" id="IPR043502">
    <property type="entry name" value="DNA/RNA_pol_sf"/>
</dbReference>
<gene>
    <name evidence="3" type="ORF">CXB51_024914</name>
</gene>
<dbReference type="OrthoDB" id="999247at2759"/>
<name>A0A8J6CPT0_9ROSI</name>
<evidence type="ECO:0000313" key="4">
    <source>
        <dbReference type="Proteomes" id="UP000701853"/>
    </source>
</evidence>
<reference evidence="3 4" key="1">
    <citation type="journal article" date="2021" name="bioRxiv">
        <title>The Gossypium anomalum genome as a resource for cotton improvement and evolutionary analysis of hybrid incompatibility.</title>
        <authorList>
            <person name="Grover C.E."/>
            <person name="Yuan D."/>
            <person name="Arick M.A."/>
            <person name="Miller E.R."/>
            <person name="Hu G."/>
            <person name="Peterson D.G."/>
            <person name="Wendel J.F."/>
            <person name="Udall J.A."/>
        </authorList>
    </citation>
    <scope>NUCLEOTIDE SEQUENCE [LARGE SCALE GENOMIC DNA]</scope>
    <source>
        <strain evidence="3">JFW-Udall</strain>
        <tissue evidence="3">Leaf</tissue>
    </source>
</reference>
<proteinExistence type="predicted"/>
<dbReference type="PANTHER" id="PTHR11439:SF467">
    <property type="entry name" value="INTEGRASE CATALYTIC DOMAIN-CONTAINING PROTEIN"/>
    <property type="match status" value="1"/>
</dbReference>
<organism evidence="3 4">
    <name type="scientific">Gossypium anomalum</name>
    <dbReference type="NCBI Taxonomy" id="47600"/>
    <lineage>
        <taxon>Eukaryota</taxon>
        <taxon>Viridiplantae</taxon>
        <taxon>Streptophyta</taxon>
        <taxon>Embryophyta</taxon>
        <taxon>Tracheophyta</taxon>
        <taxon>Spermatophyta</taxon>
        <taxon>Magnoliopsida</taxon>
        <taxon>eudicotyledons</taxon>
        <taxon>Gunneridae</taxon>
        <taxon>Pentapetalae</taxon>
        <taxon>rosids</taxon>
        <taxon>malvids</taxon>
        <taxon>Malvales</taxon>
        <taxon>Malvaceae</taxon>
        <taxon>Malvoideae</taxon>
        <taxon>Gossypium</taxon>
    </lineage>
</organism>
<dbReference type="Proteomes" id="UP000701853">
    <property type="component" value="Chromosome 10"/>
</dbReference>
<feature type="domain" description="Reverse transcriptase Ty1/copia-type" evidence="2">
    <location>
        <begin position="76"/>
        <end position="210"/>
    </location>
</feature>
<evidence type="ECO:0000313" key="3">
    <source>
        <dbReference type="EMBL" id="KAG8480189.1"/>
    </source>
</evidence>
<accession>A0A8J6CPT0</accession>
<dbReference type="PANTHER" id="PTHR11439">
    <property type="entry name" value="GAG-POL-RELATED RETROTRANSPOSON"/>
    <property type="match status" value="1"/>
</dbReference>
<dbReference type="EMBL" id="JAHUZN010000010">
    <property type="protein sequence ID" value="KAG8480189.1"/>
    <property type="molecule type" value="Genomic_DNA"/>
</dbReference>
<sequence length="418" mass="48271">MDDAVNDQQQAPIAPPAVSLRRSSRDRRPSVRYSFDEYVILTDGGEPECYEEAMESECKDQWVEAMKDELQSLHENHTFELVKLPEGKRALKNWWVYRLKQEEKSSSLRYKARLVVKGYTQKKGVDFEEIFSPVVKMSSIRTILSLAACYDLEVEQMDVKTAFLHGDLEEELYMEQPEGFVVQGKEDYVCRLKKSLYGLKQAPRQWYKKFESNASRIEKLKQELSKSFAMKDLGPAKLSVKHSPSTEKEKEEMQKILYSSAVGSLMYAMIMRYLRGTSNMKLCFGNEKLALVGYTDSDMAGDIDSRRSTSEFIAATEACKEMLWMKKFVHQLGFTQEKYVLYCDSQSAIHLGKNSTFHARFKHIDVRYHWIRDVLEAKLLELEKIHTNDNGADMLTKALPREKFEACCLTSGMEAFPT</sequence>
<keyword evidence="4" id="KW-1185">Reference proteome</keyword>
<dbReference type="InterPro" id="IPR013103">
    <property type="entry name" value="RVT_2"/>
</dbReference>